<evidence type="ECO:0000259" key="6">
    <source>
        <dbReference type="Pfam" id="PF04127"/>
    </source>
</evidence>
<feature type="binding site" evidence="3">
    <location>
        <position position="329"/>
    </location>
    <ligand>
        <name>CTP</name>
        <dbReference type="ChEBI" id="CHEBI:37563"/>
    </ligand>
</feature>
<comment type="pathway">
    <text evidence="3 4">Cofactor biosynthesis; coenzyme A biosynthesis; CoA from (R)-pantothenate: step 2/5.</text>
</comment>
<comment type="caution">
    <text evidence="3">Lacks conserved residue(s) required for the propagation of feature annotation.</text>
</comment>
<comment type="catalytic activity">
    <reaction evidence="3 4">
        <text>(R)-4'-phosphopantothenate + L-cysteine + CTP = N-[(R)-4-phosphopantothenoyl]-L-cysteine + CMP + diphosphate + H(+)</text>
        <dbReference type="Rhea" id="RHEA:19397"/>
        <dbReference type="ChEBI" id="CHEBI:10986"/>
        <dbReference type="ChEBI" id="CHEBI:15378"/>
        <dbReference type="ChEBI" id="CHEBI:33019"/>
        <dbReference type="ChEBI" id="CHEBI:35235"/>
        <dbReference type="ChEBI" id="CHEBI:37563"/>
        <dbReference type="ChEBI" id="CHEBI:59458"/>
        <dbReference type="ChEBI" id="CHEBI:60377"/>
        <dbReference type="EC" id="6.3.2.5"/>
    </reaction>
</comment>
<dbReference type="PANTHER" id="PTHR14359">
    <property type="entry name" value="HOMO-OLIGOMERIC FLAVIN CONTAINING CYS DECARBOXYLASE FAMILY"/>
    <property type="match status" value="1"/>
</dbReference>
<feature type="binding site" evidence="3">
    <location>
        <position position="347"/>
    </location>
    <ligand>
        <name>CTP</name>
        <dbReference type="ChEBI" id="CHEBI:37563"/>
    </ligand>
</feature>
<dbReference type="HAMAP" id="MF_02225">
    <property type="entry name" value="CoaBC"/>
    <property type="match status" value="1"/>
</dbReference>
<evidence type="ECO:0000256" key="1">
    <source>
        <dbReference type="ARBA" id="ARBA00022793"/>
    </source>
</evidence>
<keyword evidence="2 3" id="KW-0456">Lyase</keyword>
<dbReference type="Pfam" id="PF02441">
    <property type="entry name" value="Flavoprotein"/>
    <property type="match status" value="1"/>
</dbReference>
<name>A0ABN4B5W7_LIBAS</name>
<dbReference type="InterPro" id="IPR003382">
    <property type="entry name" value="Flavoprotein"/>
</dbReference>
<organism evidence="7 8">
    <name type="scientific">Candidatus Liberibacter asiaticus str. gxpsy</name>
    <dbReference type="NCBI Taxonomy" id="1174529"/>
    <lineage>
        <taxon>Bacteria</taxon>
        <taxon>Pseudomonadati</taxon>
        <taxon>Pseudomonadota</taxon>
        <taxon>Alphaproteobacteria</taxon>
        <taxon>Hyphomicrobiales</taxon>
        <taxon>Rhizobiaceae</taxon>
        <taxon>Liberibacter</taxon>
    </lineage>
</organism>
<reference evidence="7 8" key="1">
    <citation type="journal article" date="2013" name="Genome Announc.">
        <title>Complete Genome Sequence of a Chinese Strain of 'Candidatus Liberibacter asiaticus'.</title>
        <authorList>
            <person name="Lin H."/>
            <person name="Han C.S."/>
            <person name="Liu B."/>
            <person name="Lou B."/>
            <person name="Bai X."/>
            <person name="Deng C."/>
            <person name="Civerolo E.L."/>
            <person name="Gupta G."/>
        </authorList>
    </citation>
    <scope>NUCLEOTIDE SEQUENCE [LARGE SCALE GENOMIC DNA]</scope>
    <source>
        <strain evidence="8">gxpsy</strain>
    </source>
</reference>
<comment type="function">
    <text evidence="4">Catalyzes two steps in the biosynthesis of coenzyme A. In the first step cysteine is conjugated to 4'-phosphopantothenate to form 4-phosphopantothenoylcysteine, in the latter compound is decarboxylated to form 4'-phosphopantotheine.</text>
</comment>
<comment type="catalytic activity">
    <reaction evidence="3 4">
        <text>N-[(R)-4-phosphopantothenoyl]-L-cysteine + H(+) = (R)-4'-phosphopantetheine + CO2</text>
        <dbReference type="Rhea" id="RHEA:16793"/>
        <dbReference type="ChEBI" id="CHEBI:15378"/>
        <dbReference type="ChEBI" id="CHEBI:16526"/>
        <dbReference type="ChEBI" id="CHEBI:59458"/>
        <dbReference type="ChEBI" id="CHEBI:61723"/>
        <dbReference type="EC" id="4.1.1.36"/>
    </reaction>
</comment>
<keyword evidence="8" id="KW-1185">Reference proteome</keyword>
<dbReference type="Gene3D" id="3.40.50.1950">
    <property type="entry name" value="Flavin prenyltransferase-like"/>
    <property type="match status" value="1"/>
</dbReference>
<evidence type="ECO:0000256" key="2">
    <source>
        <dbReference type="ARBA" id="ARBA00023239"/>
    </source>
</evidence>
<dbReference type="EC" id="4.1.1.36" evidence="3"/>
<comment type="similarity">
    <text evidence="3 4">In the N-terminal section; belongs to the HFCD (homo-oligomeric flavin containing Cys decarboxylase) superfamily.</text>
</comment>
<evidence type="ECO:0000313" key="8">
    <source>
        <dbReference type="Proteomes" id="UP000011820"/>
    </source>
</evidence>
<evidence type="ECO:0000256" key="4">
    <source>
        <dbReference type="RuleBase" id="RU364078"/>
    </source>
</evidence>
<comment type="function">
    <text evidence="3">Catalyzes two sequential steps in the biosynthesis of coenzyme A. In the first step cysteine is conjugated to 4'-phosphopantothenate to form 4-phosphopantothenoylcysteine. In the second step the latter compound is decarboxylated to form 4'-phosphopantotheine.</text>
</comment>
<dbReference type="SUPFAM" id="SSF102645">
    <property type="entry name" value="CoaB-like"/>
    <property type="match status" value="1"/>
</dbReference>
<evidence type="ECO:0000256" key="3">
    <source>
        <dbReference type="HAMAP-Rule" id="MF_02225"/>
    </source>
</evidence>
<keyword evidence="3 4" id="KW-0285">Flavoprotein</keyword>
<comment type="cofactor">
    <cofactor evidence="3">
        <name>FMN</name>
        <dbReference type="ChEBI" id="CHEBI:58210"/>
    </cofactor>
    <text evidence="3">Binds 1 FMN per subunit.</text>
</comment>
<accession>A0ABN4B5W7</accession>
<feature type="domain" description="DNA/pantothenate metabolism flavoprotein C-terminal" evidence="6">
    <location>
        <begin position="190"/>
        <end position="400"/>
    </location>
</feature>
<feature type="binding site" evidence="3">
    <location>
        <position position="343"/>
    </location>
    <ligand>
        <name>CTP</name>
        <dbReference type="ChEBI" id="CHEBI:37563"/>
    </ligand>
</feature>
<feature type="region of interest" description="Phosphopantothenate--cysteine ligase" evidence="3">
    <location>
        <begin position="195"/>
        <end position="405"/>
    </location>
</feature>
<dbReference type="SUPFAM" id="SSF52507">
    <property type="entry name" value="Homo-oligomeric flavin-containing Cys decarboxylases, HFCD"/>
    <property type="match status" value="1"/>
</dbReference>
<comment type="similarity">
    <text evidence="3 4">In the C-terminal section; belongs to the PPC synthetase family.</text>
</comment>
<protein>
    <recommendedName>
        <fullName evidence="3">Coenzyme A biosynthesis bifunctional protein CoaBC</fullName>
    </recommendedName>
    <alternativeName>
        <fullName evidence="3">DNA/pantothenate metabolism flavoprotein</fullName>
    </alternativeName>
    <alternativeName>
        <fullName evidence="3">Phosphopantothenoylcysteine synthetase/decarboxylase</fullName>
        <shortName evidence="3">PPCS-PPCDC</shortName>
    </alternativeName>
    <domain>
        <recommendedName>
            <fullName evidence="3">Phosphopantothenoylcysteine decarboxylase</fullName>
            <shortName evidence="3">PPC decarboxylase</shortName>
            <shortName evidence="3">PPC-DC</shortName>
            <ecNumber evidence="3">4.1.1.36</ecNumber>
        </recommendedName>
        <alternativeName>
            <fullName evidence="3">CoaC</fullName>
        </alternativeName>
    </domain>
    <domain>
        <recommendedName>
            <fullName evidence="3">Phosphopantothenate--cysteine ligase</fullName>
            <ecNumber evidence="3">6.3.2.5</ecNumber>
        </recommendedName>
        <alternativeName>
            <fullName evidence="3">CoaB</fullName>
        </alternativeName>
        <alternativeName>
            <fullName evidence="3">Phosphopantothenoylcysteine synthetase</fullName>
            <shortName evidence="3">PPC synthetase</shortName>
            <shortName evidence="3">PPC-S</shortName>
        </alternativeName>
    </domain>
</protein>
<dbReference type="InterPro" id="IPR035929">
    <property type="entry name" value="CoaB-like_sf"/>
</dbReference>
<dbReference type="InterPro" id="IPR007085">
    <property type="entry name" value="DNA/pantothenate-metab_flavo_C"/>
</dbReference>
<keyword evidence="3 4" id="KW-0288">FMN</keyword>
<keyword evidence="3 4" id="KW-0436">Ligase</keyword>
<proteinExistence type="inferred from homology"/>
<feature type="binding site" evidence="3">
    <location>
        <position position="282"/>
    </location>
    <ligand>
        <name>CTP</name>
        <dbReference type="ChEBI" id="CHEBI:37563"/>
    </ligand>
</feature>
<dbReference type="NCBIfam" id="TIGR00521">
    <property type="entry name" value="coaBC_dfp"/>
    <property type="match status" value="1"/>
</dbReference>
<sequence length="405" mass="44679">MDLSGKKIALIMCGSVAVYKSLDLIRRLRERGAVVIPVMTKSAQKFITPLIVGAISNRRVYTHLLSYKEGYESNHIQLANECDLLVVAPASANFIAHVAHGMVYDLASAILLAKGDQPVLIAPAMNFMMWAKPATQRNVEILQKDGCYFIGPESGAMAESNGYGVGRMSEPCDIIRQITWLLYKSKELLLKGKRALVTSGPTYEPLDPMRYIANRSSGQQGHAIAKSLAYFGAEVILISGPVSIADPPNVMTIHVERAEDMLQEVLKALPVDIAVMVSAVSDWRFPKIAGTKIKRKDIGDTMRIDLMENPDILKIIGHHQCRPSIVVGFAAETQCIEQNAREKLLNKGADFIVSNCILPDTGFVGKEWNKVSIVFPDKIEEYPELPKAEVADRLCHLIVEHLGMK</sequence>
<dbReference type="InterPro" id="IPR036551">
    <property type="entry name" value="Flavin_trans-like"/>
</dbReference>
<keyword evidence="3" id="KW-0511">Multifunctional enzyme</keyword>
<dbReference type="EMBL" id="CP004005">
    <property type="protein sequence ID" value="AGH16940.1"/>
    <property type="molecule type" value="Genomic_DNA"/>
</dbReference>
<dbReference type="PANTHER" id="PTHR14359:SF6">
    <property type="entry name" value="PHOSPHOPANTOTHENOYLCYSTEINE DECARBOXYLASE"/>
    <property type="match status" value="1"/>
</dbReference>
<feature type="binding site" evidence="3">
    <location>
        <begin position="310"/>
        <end position="313"/>
    </location>
    <ligand>
        <name>CTP</name>
        <dbReference type="ChEBI" id="CHEBI:37563"/>
    </ligand>
</feature>
<keyword evidence="3" id="KW-0460">Magnesium</keyword>
<dbReference type="EC" id="6.3.2.5" evidence="3"/>
<dbReference type="Proteomes" id="UP000011820">
    <property type="component" value="Chromosome"/>
</dbReference>
<feature type="binding site" evidence="3">
    <location>
        <position position="292"/>
    </location>
    <ligand>
        <name>CTP</name>
        <dbReference type="ChEBI" id="CHEBI:37563"/>
    </ligand>
</feature>
<dbReference type="Pfam" id="PF04127">
    <property type="entry name" value="DFP"/>
    <property type="match status" value="1"/>
</dbReference>
<feature type="domain" description="Flavoprotein" evidence="5">
    <location>
        <begin position="6"/>
        <end position="178"/>
    </location>
</feature>
<dbReference type="InterPro" id="IPR005252">
    <property type="entry name" value="CoaBC"/>
</dbReference>
<keyword evidence="1 3" id="KW-0210">Decarboxylase</keyword>
<comment type="cofactor">
    <cofactor evidence="3">
        <name>Mg(2+)</name>
        <dbReference type="ChEBI" id="CHEBI:18420"/>
    </cofactor>
</comment>
<evidence type="ECO:0000313" key="7">
    <source>
        <dbReference type="EMBL" id="AGH16940.1"/>
    </source>
</evidence>
<keyword evidence="3" id="KW-0479">Metal-binding</keyword>
<dbReference type="GeneID" id="93076935"/>
<comment type="pathway">
    <text evidence="3 4">Cofactor biosynthesis; coenzyme A biosynthesis; CoA from (R)-pantothenate: step 3/5.</text>
</comment>
<feature type="region of interest" description="Phosphopantothenoylcysteine decarboxylase" evidence="3">
    <location>
        <begin position="1"/>
        <end position="194"/>
    </location>
</feature>
<evidence type="ECO:0000259" key="5">
    <source>
        <dbReference type="Pfam" id="PF02441"/>
    </source>
</evidence>
<dbReference type="RefSeq" id="WP_015452537.1">
    <property type="nucleotide sequence ID" value="NC_020549.1"/>
</dbReference>
<dbReference type="Gene3D" id="3.40.50.10300">
    <property type="entry name" value="CoaB-like"/>
    <property type="match status" value="1"/>
</dbReference>
<gene>
    <name evidence="3" type="primary">coaBC</name>
    <name evidence="7" type="ORF">WSI_02850</name>
</gene>